<dbReference type="AlphaFoldDB" id="A0A0D6Q7M0"/>
<sequence length="165" mass="18082">MTIRPTDFPISMVTGCLFRAITMMLCVGAVLSGISADAWAQGNAHPSPAEHQIIMRRLDALSARERPGVMGQDMAWQMTTFLCQDAARAMLVRRGALPHRFFLQDDRPDSQVVVSPALIEGRGQYQPAAAPMRWVPFTWACHLDPATGHVVHFDVNPEGRQGGGS</sequence>
<evidence type="ECO:0000313" key="2">
    <source>
        <dbReference type="Proteomes" id="UP000032683"/>
    </source>
</evidence>
<comment type="caution">
    <text evidence="1">The sequence shown here is derived from an EMBL/GenBank/DDBJ whole genome shotgun (WGS) entry which is preliminary data.</text>
</comment>
<protein>
    <recommendedName>
        <fullName evidence="3">DUF930 domain-containing protein</fullName>
    </recommendedName>
</protein>
<accession>A0A0D6Q7M0</accession>
<gene>
    <name evidence="1" type="ORF">Gxy13693_023_019</name>
</gene>
<proteinExistence type="predicted"/>
<dbReference type="RefSeq" id="WP_048856143.1">
    <property type="nucleotide sequence ID" value="NZ_BANJ01000023.1"/>
</dbReference>
<dbReference type="Proteomes" id="UP000032683">
    <property type="component" value="Unassembled WGS sequence"/>
</dbReference>
<dbReference type="EMBL" id="BANJ01000023">
    <property type="protein sequence ID" value="GAN99547.1"/>
    <property type="molecule type" value="Genomic_DNA"/>
</dbReference>
<name>A0A0D6Q7M0_KOMXY</name>
<evidence type="ECO:0000313" key="1">
    <source>
        <dbReference type="EMBL" id="GAN99547.1"/>
    </source>
</evidence>
<reference evidence="1 2" key="1">
    <citation type="submission" date="2012-11" db="EMBL/GenBank/DDBJ databases">
        <title>Whole genome sequence of Gluconacetobacter xylinus NBRC 13693.</title>
        <authorList>
            <person name="Azuma Y."/>
            <person name="Higashiura N."/>
            <person name="Hirakawa H."/>
            <person name="Matsushita K."/>
        </authorList>
    </citation>
    <scope>NUCLEOTIDE SEQUENCE [LARGE SCALE GENOMIC DNA]</scope>
    <source>
        <strain evidence="1 2">NBRC 13693</strain>
    </source>
</reference>
<organism evidence="1 2">
    <name type="scientific">Komagataeibacter xylinus NBRC 13693</name>
    <dbReference type="NCBI Taxonomy" id="1234668"/>
    <lineage>
        <taxon>Bacteria</taxon>
        <taxon>Pseudomonadati</taxon>
        <taxon>Pseudomonadota</taxon>
        <taxon>Alphaproteobacteria</taxon>
        <taxon>Acetobacterales</taxon>
        <taxon>Acetobacteraceae</taxon>
        <taxon>Komagataeibacter</taxon>
    </lineage>
</organism>
<evidence type="ECO:0008006" key="3">
    <source>
        <dbReference type="Google" id="ProtNLM"/>
    </source>
</evidence>